<gene>
    <name evidence="8" type="primary">LOC111129068</name>
</gene>
<evidence type="ECO:0000256" key="6">
    <source>
        <dbReference type="SAM" id="Phobius"/>
    </source>
</evidence>
<comment type="similarity">
    <text evidence="5">Belongs to the TMEM179 family.</text>
</comment>
<comment type="subcellular location">
    <subcellularLocation>
        <location evidence="1">Membrane</location>
        <topology evidence="1">Multi-pass membrane protein</topology>
    </subcellularLocation>
</comment>
<evidence type="ECO:0000313" key="7">
    <source>
        <dbReference type="Proteomes" id="UP000694844"/>
    </source>
</evidence>
<dbReference type="Proteomes" id="UP000694844">
    <property type="component" value="Chromosome 4"/>
</dbReference>
<dbReference type="AlphaFoldDB" id="A0A8B8DV31"/>
<feature type="transmembrane region" description="Helical" evidence="6">
    <location>
        <begin position="101"/>
        <end position="125"/>
    </location>
</feature>
<dbReference type="PANTHER" id="PTHR31872">
    <property type="entry name" value="TRANSMEMBRANE PROTEIN 179"/>
    <property type="match status" value="1"/>
</dbReference>
<evidence type="ECO:0000313" key="8">
    <source>
        <dbReference type="RefSeq" id="XP_022330851.1"/>
    </source>
</evidence>
<dbReference type="InterPro" id="IPR059010">
    <property type="entry name" value="TMEM179-179B"/>
</dbReference>
<proteinExistence type="inferred from homology"/>
<organism evidence="7 8">
    <name type="scientific">Crassostrea virginica</name>
    <name type="common">Eastern oyster</name>
    <dbReference type="NCBI Taxonomy" id="6565"/>
    <lineage>
        <taxon>Eukaryota</taxon>
        <taxon>Metazoa</taxon>
        <taxon>Spiralia</taxon>
        <taxon>Lophotrochozoa</taxon>
        <taxon>Mollusca</taxon>
        <taxon>Bivalvia</taxon>
        <taxon>Autobranchia</taxon>
        <taxon>Pteriomorphia</taxon>
        <taxon>Ostreida</taxon>
        <taxon>Ostreoidea</taxon>
        <taxon>Ostreidae</taxon>
        <taxon>Crassostrea</taxon>
    </lineage>
</organism>
<evidence type="ECO:0000256" key="3">
    <source>
        <dbReference type="ARBA" id="ARBA00022989"/>
    </source>
</evidence>
<dbReference type="PANTHER" id="PTHR31872:SF4">
    <property type="entry name" value="TRANSMEMBRANE PROTEIN 179"/>
    <property type="match status" value="1"/>
</dbReference>
<dbReference type="KEGG" id="cvn:111129068"/>
<dbReference type="GeneID" id="111129068"/>
<feature type="transmembrane region" description="Helical" evidence="6">
    <location>
        <begin position="70"/>
        <end position="94"/>
    </location>
</feature>
<sequence>MGVGNVLLLSQVIAFLVSFLGSFFIFIPVSLNLQEFDGHCLLGAKGTWNFSGPTVMLTDIKWGLHSDCGFAVFIGVVVMIISVLFIIWQSVYLFKNTDSSWLDAFVTCLICIIMCLLLFICSLILSVGYNRWCRTLTGKYSPFSRCEDTEMNEFITDSNIYTRNMFSELNMAQFGAWLCWICWLVLSVLSLIKVYHYHKKEAFLSSMNRERQRLLQRVGHTEPMVL</sequence>
<accession>A0A8B8DV31</accession>
<keyword evidence="2 6" id="KW-0812">Transmembrane</keyword>
<dbReference type="OrthoDB" id="6423876at2759"/>
<evidence type="ECO:0000256" key="2">
    <source>
        <dbReference type="ARBA" id="ARBA00022692"/>
    </source>
</evidence>
<dbReference type="RefSeq" id="XP_022330851.1">
    <property type="nucleotide sequence ID" value="XM_022475143.1"/>
</dbReference>
<reference evidence="8" key="1">
    <citation type="submission" date="2025-08" db="UniProtKB">
        <authorList>
            <consortium name="RefSeq"/>
        </authorList>
    </citation>
    <scope>IDENTIFICATION</scope>
    <source>
        <tissue evidence="8">Whole sample</tissue>
    </source>
</reference>
<dbReference type="Pfam" id="PF26158">
    <property type="entry name" value="Claudin_TMEM179-179B"/>
    <property type="match status" value="1"/>
</dbReference>
<evidence type="ECO:0000256" key="1">
    <source>
        <dbReference type="ARBA" id="ARBA00004141"/>
    </source>
</evidence>
<keyword evidence="7" id="KW-1185">Reference proteome</keyword>
<name>A0A8B8DV31_CRAVI</name>
<protein>
    <submittedName>
        <fullName evidence="8">Transmembrane protein 179-like</fullName>
    </submittedName>
</protein>
<keyword evidence="4 6" id="KW-0472">Membrane</keyword>
<evidence type="ECO:0000256" key="4">
    <source>
        <dbReference type="ARBA" id="ARBA00023136"/>
    </source>
</evidence>
<evidence type="ECO:0000256" key="5">
    <source>
        <dbReference type="ARBA" id="ARBA00093776"/>
    </source>
</evidence>
<feature type="transmembrane region" description="Helical" evidence="6">
    <location>
        <begin position="174"/>
        <end position="195"/>
    </location>
</feature>
<dbReference type="InterPro" id="IPR029673">
    <property type="entry name" value="TMEM179"/>
</dbReference>
<keyword evidence="3 6" id="KW-1133">Transmembrane helix</keyword>
<feature type="transmembrane region" description="Helical" evidence="6">
    <location>
        <begin position="7"/>
        <end position="27"/>
    </location>
</feature>